<name>A0ACC0C1N1_CATRO</name>
<dbReference type="Proteomes" id="UP001060085">
    <property type="component" value="Linkage Group LG02"/>
</dbReference>
<sequence length="1070" mass="119796">MPLKLPYSHSGKIMPSGSVSDWILTAESMPSFPKFLEEEKSTSSIVQSLLASIEEITGSVVYIGIEQEMFLNFGSYLYRVSAVIMELHLENDSTSTTEILQSLARNIDLAKDLVKRFRNCGLKVHDSELSDITEELESVMRNVGKGLNLMVFPNQENDRFADVAAKALSKEMINVHFVLGCQKQPSLETDLYSIDLEPSVEDIQVLDTSVGSRNSANLRNYSVGIRMSGNLRNYENSSDGSLMSLPQMAQYMEPLYETFFCPLTNKVMDDPVTIESGLTYDKAAIVEWFDKFKNPDDLFCPKSGQKLKSRSFKANAALKATIDEWKERNEAARIKVARAALSLASTERMILEAIDDLQELCRKRQYNAVQVRNIGIIPLLGKFLEYKGRNIRQATLELLQHLADDDEGKEMIARTINALKIMKMLSSNHKPIRHAAAFVLLELSKCQYFCDKIGEVAGGILMLITIKFRQSTDSLTSSKANEILKNLEQTPANIKRMAEDGYWEPLLNHLIEGSEELRAEMACYLGEIALGPDNQTYVAEKSSLALMNMVQSGNSISRSAAFKALKQISSYQLNSKLLAEAGIVQVRPSNILKLNSFLNPSKLKVIFLYMAQVMIEEMFARNIQSEPVDSKNEAAAILANILESGLEFQSLQGNAHGQTISSDYIIYNIIYWIKNSTPDDLNMNLIRILLCLMKFPKASAIIVSVIKETEASYNLIELINDPNEEIGVASIKLLTTLSTFMGHTLADRLCKNSGQPESLIKNPTEIPRITEKHAVSANFLAKLPHQNLSLNLALINRNMVPKIIDNVNWIQRTGTRTSRYANAYFEGLVGILVRFTTTLYDFQVLSLVRDYNFTALFTEILMKTSSDEVQKSSAIGLENLSNQSASLSKPQQKNKIKNKKVSIFEKCFLKSSAREERESLCPIHRGNCSSQITFCLVEANAIERLLTCLEHENVEVVKAALSAICTLLDDKVDVGKSVKVLNEMNAIKHVLNVVKDHREEALLQKTLWVIDKFISGGGDESISDISEDRLFPSTLISAFHHGNESTSQMAEKILRHLNKIPTFSINNLTL</sequence>
<gene>
    <name evidence="1" type="ORF">M9H77_09745</name>
</gene>
<comment type="caution">
    <text evidence="1">The sequence shown here is derived from an EMBL/GenBank/DDBJ whole genome shotgun (WGS) entry which is preliminary data.</text>
</comment>
<dbReference type="EMBL" id="CM044702">
    <property type="protein sequence ID" value="KAI5678795.1"/>
    <property type="molecule type" value="Genomic_DNA"/>
</dbReference>
<reference evidence="2" key="1">
    <citation type="journal article" date="2023" name="Nat. Plants">
        <title>Single-cell RNA sequencing provides a high-resolution roadmap for understanding the multicellular compartmentation of specialized metabolism.</title>
        <authorList>
            <person name="Sun S."/>
            <person name="Shen X."/>
            <person name="Li Y."/>
            <person name="Li Y."/>
            <person name="Wang S."/>
            <person name="Li R."/>
            <person name="Zhang H."/>
            <person name="Shen G."/>
            <person name="Guo B."/>
            <person name="Wei J."/>
            <person name="Xu J."/>
            <person name="St-Pierre B."/>
            <person name="Chen S."/>
            <person name="Sun C."/>
        </authorList>
    </citation>
    <scope>NUCLEOTIDE SEQUENCE [LARGE SCALE GENOMIC DNA]</scope>
</reference>
<protein>
    <submittedName>
        <fullName evidence="1">Uncharacterized protein</fullName>
    </submittedName>
</protein>
<evidence type="ECO:0000313" key="2">
    <source>
        <dbReference type="Proteomes" id="UP001060085"/>
    </source>
</evidence>
<evidence type="ECO:0000313" key="1">
    <source>
        <dbReference type="EMBL" id="KAI5678795.1"/>
    </source>
</evidence>
<proteinExistence type="predicted"/>
<accession>A0ACC0C1N1</accession>
<keyword evidence="2" id="KW-1185">Reference proteome</keyword>
<organism evidence="1 2">
    <name type="scientific">Catharanthus roseus</name>
    <name type="common">Madagascar periwinkle</name>
    <name type="synonym">Vinca rosea</name>
    <dbReference type="NCBI Taxonomy" id="4058"/>
    <lineage>
        <taxon>Eukaryota</taxon>
        <taxon>Viridiplantae</taxon>
        <taxon>Streptophyta</taxon>
        <taxon>Embryophyta</taxon>
        <taxon>Tracheophyta</taxon>
        <taxon>Spermatophyta</taxon>
        <taxon>Magnoliopsida</taxon>
        <taxon>eudicotyledons</taxon>
        <taxon>Gunneridae</taxon>
        <taxon>Pentapetalae</taxon>
        <taxon>asterids</taxon>
        <taxon>lamiids</taxon>
        <taxon>Gentianales</taxon>
        <taxon>Apocynaceae</taxon>
        <taxon>Rauvolfioideae</taxon>
        <taxon>Vinceae</taxon>
        <taxon>Catharanthinae</taxon>
        <taxon>Catharanthus</taxon>
    </lineage>
</organism>